<keyword evidence="7" id="KW-1185">Reference proteome</keyword>
<dbReference type="Gene3D" id="3.90.79.10">
    <property type="entry name" value="Nucleoside Triphosphate Pyrophosphohydrolase"/>
    <property type="match status" value="1"/>
</dbReference>
<dbReference type="InterPro" id="IPR000086">
    <property type="entry name" value="NUDIX_hydrolase_dom"/>
</dbReference>
<dbReference type="RefSeq" id="WP_349804899.1">
    <property type="nucleotide sequence ID" value="NZ_JBEGDP010000014.1"/>
</dbReference>
<comment type="cofactor">
    <cofactor evidence="1">
        <name>Mg(2+)</name>
        <dbReference type="ChEBI" id="CHEBI:18420"/>
    </cofactor>
</comment>
<dbReference type="PROSITE" id="PS00893">
    <property type="entry name" value="NUDIX_BOX"/>
    <property type="match status" value="1"/>
</dbReference>
<dbReference type="CDD" id="cd02883">
    <property type="entry name" value="NUDIX_Hydrolase"/>
    <property type="match status" value="1"/>
</dbReference>
<evidence type="ECO:0000259" key="5">
    <source>
        <dbReference type="PROSITE" id="PS51462"/>
    </source>
</evidence>
<comment type="similarity">
    <text evidence="2 4">Belongs to the Nudix hydrolase family.</text>
</comment>
<dbReference type="SUPFAM" id="SSF55811">
    <property type="entry name" value="Nudix"/>
    <property type="match status" value="1"/>
</dbReference>
<accession>A0ABV1P049</accession>
<name>A0ABV1P049_9ACTN</name>
<dbReference type="PANTHER" id="PTHR43046">
    <property type="entry name" value="GDP-MANNOSE MANNOSYL HYDROLASE"/>
    <property type="match status" value="1"/>
</dbReference>
<dbReference type="EMBL" id="JBEGDP010000014">
    <property type="protein sequence ID" value="MEQ7848147.1"/>
    <property type="molecule type" value="Genomic_DNA"/>
</dbReference>
<dbReference type="Proteomes" id="UP001482520">
    <property type="component" value="Unassembled WGS sequence"/>
</dbReference>
<proteinExistence type="inferred from homology"/>
<feature type="domain" description="Nudix hydrolase" evidence="5">
    <location>
        <begin position="7"/>
        <end position="143"/>
    </location>
</feature>
<evidence type="ECO:0000256" key="1">
    <source>
        <dbReference type="ARBA" id="ARBA00001946"/>
    </source>
</evidence>
<protein>
    <submittedName>
        <fullName evidence="6">NUDIX domain-containing protein</fullName>
    </submittedName>
</protein>
<evidence type="ECO:0000256" key="3">
    <source>
        <dbReference type="ARBA" id="ARBA00022801"/>
    </source>
</evidence>
<gene>
    <name evidence="6" type="ORF">V6R90_12755</name>
</gene>
<dbReference type="Pfam" id="PF00293">
    <property type="entry name" value="NUDIX"/>
    <property type="match status" value="1"/>
</dbReference>
<reference evidence="6 7" key="1">
    <citation type="submission" date="2024-02" db="EMBL/GenBank/DDBJ databases">
        <title>Full genome sequence of Nocardioides kribbensis.</title>
        <authorList>
            <person name="Poletto B.L."/>
            <person name="Silva G."/>
            <person name="Galante D."/>
            <person name="Campos K.R."/>
            <person name="Santos M.B.N."/>
            <person name="Sacchi C.T."/>
        </authorList>
    </citation>
    <scope>NUCLEOTIDE SEQUENCE [LARGE SCALE GENOMIC DNA]</scope>
    <source>
        <strain evidence="6 7">O4R</strain>
    </source>
</reference>
<dbReference type="InterPro" id="IPR020476">
    <property type="entry name" value="Nudix_hydrolase"/>
</dbReference>
<evidence type="ECO:0000313" key="7">
    <source>
        <dbReference type="Proteomes" id="UP001482520"/>
    </source>
</evidence>
<comment type="caution">
    <text evidence="6">The sequence shown here is derived from an EMBL/GenBank/DDBJ whole genome shotgun (WGS) entry which is preliminary data.</text>
</comment>
<evidence type="ECO:0000313" key="6">
    <source>
        <dbReference type="EMBL" id="MEQ7848147.1"/>
    </source>
</evidence>
<organism evidence="6 7">
    <name type="scientific">Nocardioides kribbensis</name>
    <dbReference type="NCBI Taxonomy" id="305517"/>
    <lineage>
        <taxon>Bacteria</taxon>
        <taxon>Bacillati</taxon>
        <taxon>Actinomycetota</taxon>
        <taxon>Actinomycetes</taxon>
        <taxon>Propionibacteriales</taxon>
        <taxon>Nocardioidaceae</taxon>
        <taxon>Nocardioides</taxon>
    </lineage>
</organism>
<dbReference type="PANTHER" id="PTHR43046:SF14">
    <property type="entry name" value="MUTT_NUDIX FAMILY PROTEIN"/>
    <property type="match status" value="1"/>
</dbReference>
<evidence type="ECO:0000256" key="4">
    <source>
        <dbReference type="RuleBase" id="RU003476"/>
    </source>
</evidence>
<sequence>MHYTDYDTRLAAYAVITDDTGHVLLALWNEGSRRQWTLPGGGVELHESVEQGVVREVKEESGYDVELGDLLGVDTYVIGPERRLNGSGRPMKAVRALFAARVVGGELTHERDGSTDEARWISVHEVGGLDRVSVVDIGLRMAGLR</sequence>
<dbReference type="InterPro" id="IPR020084">
    <property type="entry name" value="NUDIX_hydrolase_CS"/>
</dbReference>
<evidence type="ECO:0000256" key="2">
    <source>
        <dbReference type="ARBA" id="ARBA00005582"/>
    </source>
</evidence>
<keyword evidence="3 4" id="KW-0378">Hydrolase</keyword>
<dbReference type="PRINTS" id="PR00502">
    <property type="entry name" value="NUDIXFAMILY"/>
</dbReference>
<dbReference type="PROSITE" id="PS51462">
    <property type="entry name" value="NUDIX"/>
    <property type="match status" value="1"/>
</dbReference>
<dbReference type="InterPro" id="IPR015797">
    <property type="entry name" value="NUDIX_hydrolase-like_dom_sf"/>
</dbReference>